<dbReference type="RefSeq" id="WP_090185938.1">
    <property type="nucleotide sequence ID" value="NZ_CP024767.1"/>
</dbReference>
<dbReference type="GO" id="GO:0016020">
    <property type="term" value="C:membrane"/>
    <property type="evidence" value="ECO:0007669"/>
    <property type="project" value="GOC"/>
</dbReference>
<feature type="transmembrane region" description="Helical" evidence="1">
    <location>
        <begin position="38"/>
        <end position="59"/>
    </location>
</feature>
<organism evidence="4 5">
    <name type="scientific">Pseudomonas arsenicoxydans</name>
    <dbReference type="NCBI Taxonomy" id="702115"/>
    <lineage>
        <taxon>Bacteria</taxon>
        <taxon>Pseudomonadati</taxon>
        <taxon>Pseudomonadota</taxon>
        <taxon>Gammaproteobacteria</taxon>
        <taxon>Pseudomonadales</taxon>
        <taxon>Pseudomonadaceae</taxon>
        <taxon>Pseudomonas</taxon>
    </lineage>
</organism>
<dbReference type="Proteomes" id="UP000291121">
    <property type="component" value="Chromosome"/>
</dbReference>
<keyword evidence="1" id="KW-1133">Transmembrane helix</keyword>
<reference evidence="4 5" key="1">
    <citation type="submission" date="2016-10" db="EMBL/GenBank/DDBJ databases">
        <authorList>
            <person name="de Groot N.N."/>
        </authorList>
    </citation>
    <scope>NUCLEOTIDE SEQUENCE [LARGE SCALE GENOMIC DNA]</scope>
    <source>
        <strain evidence="4 5">CECT 7543</strain>
    </source>
</reference>
<evidence type="ECO:0000256" key="1">
    <source>
        <dbReference type="SAM" id="Phobius"/>
    </source>
</evidence>
<keyword evidence="1" id="KW-0812">Transmembrane</keyword>
<keyword evidence="6" id="KW-1185">Reference proteome</keyword>
<protein>
    <submittedName>
        <fullName evidence="4">Uncharacterized N-terminal domain of lipid-A-disaccharide synthase</fullName>
    </submittedName>
</protein>
<evidence type="ECO:0000313" key="3">
    <source>
        <dbReference type="EMBL" id="QAY87142.1"/>
    </source>
</evidence>
<dbReference type="GO" id="GO:0008915">
    <property type="term" value="F:lipid-A-disaccharide synthase activity"/>
    <property type="evidence" value="ECO:0007669"/>
    <property type="project" value="InterPro"/>
</dbReference>
<name>A0A1H0RAP9_9PSED</name>
<dbReference type="AlphaFoldDB" id="A0A1H0RAP9"/>
<feature type="transmembrane region" description="Helical" evidence="1">
    <location>
        <begin position="6"/>
        <end position="26"/>
    </location>
</feature>
<dbReference type="InterPro" id="IPR014546">
    <property type="entry name" value="UCP028440_lipidA_biosyn"/>
</dbReference>
<evidence type="ECO:0000313" key="6">
    <source>
        <dbReference type="Proteomes" id="UP000291121"/>
    </source>
</evidence>
<keyword evidence="1" id="KW-0472">Membrane</keyword>
<dbReference type="OrthoDB" id="9793186at2"/>
<dbReference type="PIRSF" id="PIRSF028440">
    <property type="entry name" value="UCP_LAB_N"/>
    <property type="match status" value="1"/>
</dbReference>
<dbReference type="SMART" id="SM01259">
    <property type="entry name" value="LAB_N"/>
    <property type="match status" value="1"/>
</dbReference>
<dbReference type="Proteomes" id="UP000198827">
    <property type="component" value="Chromosome I"/>
</dbReference>
<dbReference type="EMBL" id="CP024767">
    <property type="protein sequence ID" value="QAY87142.1"/>
    <property type="molecule type" value="Genomic_DNA"/>
</dbReference>
<gene>
    <name evidence="3" type="ORF">CUN61_25760</name>
    <name evidence="4" type="ORF">SAMN04489798_5178</name>
</gene>
<feature type="domain" description="Lipid A biosynthesis N-terminal" evidence="2">
    <location>
        <begin position="12"/>
        <end position="83"/>
    </location>
</feature>
<reference evidence="3 6" key="2">
    <citation type="submission" date="2017-11" db="EMBL/GenBank/DDBJ databases">
        <title>Genome sequence of Pseudomonas arsenicoxydans ACM1.</title>
        <authorList>
            <person name="Nascimento F.X."/>
        </authorList>
    </citation>
    <scope>NUCLEOTIDE SEQUENCE [LARGE SCALE GENOMIC DNA]</scope>
    <source>
        <strain evidence="3 6">ACM1</strain>
    </source>
</reference>
<accession>A0A1H0RAP9</accession>
<dbReference type="EMBL" id="LT629705">
    <property type="protein sequence ID" value="SDP26106.1"/>
    <property type="molecule type" value="Genomic_DNA"/>
</dbReference>
<evidence type="ECO:0000259" key="2">
    <source>
        <dbReference type="SMART" id="SM01259"/>
    </source>
</evidence>
<sequence length="92" mass="10768">MNFSRETLWLVVGFTGQIAFTGRFVLQWLYSEYKKRSVIPVSFWYLSIVGSTLLLFYAIYRQDPVFIAGQAFGSIVYFRNLQLIAKSRQPKE</sequence>
<dbReference type="InterPro" id="IPR011499">
    <property type="entry name" value="Lipid_A_biosynth_N"/>
</dbReference>
<dbReference type="Gene3D" id="1.20.1280.290">
    <property type="match status" value="1"/>
</dbReference>
<dbReference type="Pfam" id="PF07578">
    <property type="entry name" value="LAB_N"/>
    <property type="match status" value="1"/>
</dbReference>
<evidence type="ECO:0000313" key="4">
    <source>
        <dbReference type="EMBL" id="SDP26106.1"/>
    </source>
</evidence>
<proteinExistence type="predicted"/>
<evidence type="ECO:0000313" key="5">
    <source>
        <dbReference type="Proteomes" id="UP000198827"/>
    </source>
</evidence>
<dbReference type="GO" id="GO:0009245">
    <property type="term" value="P:lipid A biosynthetic process"/>
    <property type="evidence" value="ECO:0007669"/>
    <property type="project" value="InterPro"/>
</dbReference>